<dbReference type="STRING" id="1235591.CAK95_07440"/>
<gene>
    <name evidence="1" type="ORF">CAK95_07440</name>
</gene>
<sequence length="80" mass="8897">MKNHIIALVEAVRLARLELDCYRDPDCGASAEWTIGRLGELLESKDVNEAMAALVPGEESPSIVPEEPVNLKVPYPWRSH</sequence>
<name>A0A1W6ZNP4_9HYPH</name>
<dbReference type="Proteomes" id="UP000194137">
    <property type="component" value="Chromosome"/>
</dbReference>
<protein>
    <submittedName>
        <fullName evidence="1">Uncharacterized protein</fullName>
    </submittedName>
</protein>
<dbReference type="KEGG" id="psin:CAK95_07440"/>
<evidence type="ECO:0000313" key="1">
    <source>
        <dbReference type="EMBL" id="ARP98932.1"/>
    </source>
</evidence>
<evidence type="ECO:0000313" key="2">
    <source>
        <dbReference type="Proteomes" id="UP000194137"/>
    </source>
</evidence>
<dbReference type="EMBL" id="CP021112">
    <property type="protein sequence ID" value="ARP98932.1"/>
    <property type="molecule type" value="Genomic_DNA"/>
</dbReference>
<organism evidence="1 2">
    <name type="scientific">Pseudorhodoplanes sinuspersici</name>
    <dbReference type="NCBI Taxonomy" id="1235591"/>
    <lineage>
        <taxon>Bacteria</taxon>
        <taxon>Pseudomonadati</taxon>
        <taxon>Pseudomonadota</taxon>
        <taxon>Alphaproteobacteria</taxon>
        <taxon>Hyphomicrobiales</taxon>
        <taxon>Pseudorhodoplanes</taxon>
    </lineage>
</organism>
<dbReference type="RefSeq" id="WP_086087344.1">
    <property type="nucleotide sequence ID" value="NZ_CP021112.1"/>
</dbReference>
<accession>A0A1W6ZNP4</accession>
<dbReference type="AlphaFoldDB" id="A0A1W6ZNP4"/>
<reference evidence="1 2" key="1">
    <citation type="submission" date="2017-05" db="EMBL/GenBank/DDBJ databases">
        <title>Full genome sequence of Pseudorhodoplanes sinuspersici.</title>
        <authorList>
            <person name="Dastgheib S.M.M."/>
            <person name="Shavandi M."/>
            <person name="Tirandaz H."/>
        </authorList>
    </citation>
    <scope>NUCLEOTIDE SEQUENCE [LARGE SCALE GENOMIC DNA]</scope>
    <source>
        <strain evidence="1 2">RIPI110</strain>
    </source>
</reference>
<keyword evidence="2" id="KW-1185">Reference proteome</keyword>
<proteinExistence type="predicted"/>